<name>A0A9P5SBQ0_9FUNG</name>
<dbReference type="PROSITE" id="PS00018">
    <property type="entry name" value="EF_HAND_1"/>
    <property type="match status" value="1"/>
</dbReference>
<evidence type="ECO:0000259" key="2">
    <source>
        <dbReference type="PROSITE" id="PS50222"/>
    </source>
</evidence>
<feature type="domain" description="EF-hand" evidence="2">
    <location>
        <begin position="15"/>
        <end position="50"/>
    </location>
</feature>
<dbReference type="SMART" id="SM00054">
    <property type="entry name" value="EFh"/>
    <property type="match status" value="2"/>
</dbReference>
<dbReference type="InterPro" id="IPR011992">
    <property type="entry name" value="EF-hand-dom_pair"/>
</dbReference>
<comment type="caution">
    <text evidence="3">The sequence shown here is derived from an EMBL/GenBank/DDBJ whole genome shotgun (WGS) entry which is preliminary data.</text>
</comment>
<dbReference type="Gene3D" id="1.10.238.10">
    <property type="entry name" value="EF-hand"/>
    <property type="match status" value="1"/>
</dbReference>
<dbReference type="GO" id="GO:0005509">
    <property type="term" value="F:calcium ion binding"/>
    <property type="evidence" value="ECO:0007669"/>
    <property type="project" value="InterPro"/>
</dbReference>
<evidence type="ECO:0000256" key="1">
    <source>
        <dbReference type="ARBA" id="ARBA00022837"/>
    </source>
</evidence>
<organism evidence="3 4">
    <name type="scientific">Podila minutissima</name>
    <dbReference type="NCBI Taxonomy" id="64525"/>
    <lineage>
        <taxon>Eukaryota</taxon>
        <taxon>Fungi</taxon>
        <taxon>Fungi incertae sedis</taxon>
        <taxon>Mucoromycota</taxon>
        <taxon>Mortierellomycotina</taxon>
        <taxon>Mortierellomycetes</taxon>
        <taxon>Mortierellales</taxon>
        <taxon>Mortierellaceae</taxon>
        <taxon>Podila</taxon>
    </lineage>
</organism>
<dbReference type="InterPro" id="IPR002048">
    <property type="entry name" value="EF_hand_dom"/>
</dbReference>
<dbReference type="AlphaFoldDB" id="A0A9P5SBQ0"/>
<sequence length="92" mass="10343">MDNKVSNARTVFSPEELTKFKDGFVKYDENKDGRISKEELLKLIGSLGEQVTQATQEQVQSVITSFDTNVDGSLDLDEYLILMVNLRAIGQE</sequence>
<protein>
    <recommendedName>
        <fullName evidence="2">EF-hand domain-containing protein</fullName>
    </recommendedName>
</protein>
<dbReference type="Pfam" id="PF13499">
    <property type="entry name" value="EF-hand_7"/>
    <property type="match status" value="1"/>
</dbReference>
<gene>
    <name evidence="3" type="ORF">BG006_004719</name>
</gene>
<keyword evidence="4" id="KW-1185">Reference proteome</keyword>
<reference evidence="3" key="1">
    <citation type="journal article" date="2020" name="Fungal Divers.">
        <title>Resolving the Mortierellaceae phylogeny through synthesis of multi-gene phylogenetics and phylogenomics.</title>
        <authorList>
            <person name="Vandepol N."/>
            <person name="Liber J."/>
            <person name="Desiro A."/>
            <person name="Na H."/>
            <person name="Kennedy M."/>
            <person name="Barry K."/>
            <person name="Grigoriev I.V."/>
            <person name="Miller A.N."/>
            <person name="O'Donnell K."/>
            <person name="Stajich J.E."/>
            <person name="Bonito G."/>
        </authorList>
    </citation>
    <scope>NUCLEOTIDE SEQUENCE</scope>
    <source>
        <strain evidence="3">NVP1</strain>
    </source>
</reference>
<dbReference type="CDD" id="cd00051">
    <property type="entry name" value="EFh"/>
    <property type="match status" value="1"/>
</dbReference>
<proteinExistence type="predicted"/>
<dbReference type="InterPro" id="IPR018247">
    <property type="entry name" value="EF_Hand_1_Ca_BS"/>
</dbReference>
<dbReference type="Proteomes" id="UP000696485">
    <property type="component" value="Unassembled WGS sequence"/>
</dbReference>
<dbReference type="SUPFAM" id="SSF47473">
    <property type="entry name" value="EF-hand"/>
    <property type="match status" value="1"/>
</dbReference>
<keyword evidence="1" id="KW-0106">Calcium</keyword>
<dbReference type="EMBL" id="JAAAUY010002619">
    <property type="protein sequence ID" value="KAF9310800.1"/>
    <property type="molecule type" value="Genomic_DNA"/>
</dbReference>
<feature type="domain" description="EF-hand" evidence="2">
    <location>
        <begin position="54"/>
        <end position="89"/>
    </location>
</feature>
<accession>A0A9P5SBQ0</accession>
<evidence type="ECO:0000313" key="4">
    <source>
        <dbReference type="Proteomes" id="UP000696485"/>
    </source>
</evidence>
<evidence type="ECO:0000313" key="3">
    <source>
        <dbReference type="EMBL" id="KAF9310800.1"/>
    </source>
</evidence>
<dbReference type="PROSITE" id="PS50222">
    <property type="entry name" value="EF_HAND_2"/>
    <property type="match status" value="2"/>
</dbReference>